<evidence type="ECO:0000313" key="3">
    <source>
        <dbReference type="Proteomes" id="UP001221757"/>
    </source>
</evidence>
<gene>
    <name evidence="2" type="ORF">B0H17DRAFT_1215620</name>
</gene>
<dbReference type="EMBL" id="JARKIE010000379">
    <property type="protein sequence ID" value="KAJ7648475.1"/>
    <property type="molecule type" value="Genomic_DNA"/>
</dbReference>
<name>A0AAD7G0X4_MYCRO</name>
<sequence>MRSSLCCGALARGIQFHSFGSPADSHEIERLQGRNARPRTARPRQVSRRCDSCSVTLSTPSSRRRSGSRHQDRASHHRRVDLHTPPPLLCKISSWACHTGSISQPPGPERSPTAGLCAAIHHYHFIENIGLVPTRPPSMITLVSAKIATDRRSILRAYTTQYPFQSTKCFSRATRPNRRYSRLPLAPLTIPIPPASSSPPPALRASEARKALGRRGCACMFFHCILRFASEGLIFSVCAVEVAMLCGVPDGALVYLPRTPVNCRPDSLFPSLSRTPTALRAR</sequence>
<comment type="caution">
    <text evidence="2">The sequence shown here is derived from an EMBL/GenBank/DDBJ whole genome shotgun (WGS) entry which is preliminary data.</text>
</comment>
<organism evidence="2 3">
    <name type="scientific">Mycena rosella</name>
    <name type="common">Pink bonnet</name>
    <name type="synonym">Agaricus rosellus</name>
    <dbReference type="NCBI Taxonomy" id="1033263"/>
    <lineage>
        <taxon>Eukaryota</taxon>
        <taxon>Fungi</taxon>
        <taxon>Dikarya</taxon>
        <taxon>Basidiomycota</taxon>
        <taxon>Agaricomycotina</taxon>
        <taxon>Agaricomycetes</taxon>
        <taxon>Agaricomycetidae</taxon>
        <taxon>Agaricales</taxon>
        <taxon>Marasmiineae</taxon>
        <taxon>Mycenaceae</taxon>
        <taxon>Mycena</taxon>
    </lineage>
</organism>
<accession>A0AAD7G0X4</accession>
<evidence type="ECO:0000256" key="1">
    <source>
        <dbReference type="SAM" id="MobiDB-lite"/>
    </source>
</evidence>
<feature type="region of interest" description="Disordered" evidence="1">
    <location>
        <begin position="19"/>
        <end position="83"/>
    </location>
</feature>
<dbReference type="Proteomes" id="UP001221757">
    <property type="component" value="Unassembled WGS sequence"/>
</dbReference>
<feature type="compositionally biased region" description="Basic residues" evidence="1">
    <location>
        <begin position="36"/>
        <end position="47"/>
    </location>
</feature>
<dbReference type="AlphaFoldDB" id="A0AAD7G0X4"/>
<proteinExistence type="predicted"/>
<reference evidence="2" key="1">
    <citation type="submission" date="2023-03" db="EMBL/GenBank/DDBJ databases">
        <title>Massive genome expansion in bonnet fungi (Mycena s.s.) driven by repeated elements and novel gene families across ecological guilds.</title>
        <authorList>
            <consortium name="Lawrence Berkeley National Laboratory"/>
            <person name="Harder C.B."/>
            <person name="Miyauchi S."/>
            <person name="Viragh M."/>
            <person name="Kuo A."/>
            <person name="Thoen E."/>
            <person name="Andreopoulos B."/>
            <person name="Lu D."/>
            <person name="Skrede I."/>
            <person name="Drula E."/>
            <person name="Henrissat B."/>
            <person name="Morin E."/>
            <person name="Kohler A."/>
            <person name="Barry K."/>
            <person name="LaButti K."/>
            <person name="Morin E."/>
            <person name="Salamov A."/>
            <person name="Lipzen A."/>
            <person name="Mereny Z."/>
            <person name="Hegedus B."/>
            <person name="Baldrian P."/>
            <person name="Stursova M."/>
            <person name="Weitz H."/>
            <person name="Taylor A."/>
            <person name="Grigoriev I.V."/>
            <person name="Nagy L.G."/>
            <person name="Martin F."/>
            <person name="Kauserud H."/>
        </authorList>
    </citation>
    <scope>NUCLEOTIDE SEQUENCE</scope>
    <source>
        <strain evidence="2">CBHHK067</strain>
    </source>
</reference>
<keyword evidence="3" id="KW-1185">Reference proteome</keyword>
<protein>
    <submittedName>
        <fullName evidence="2">Uncharacterized protein</fullName>
    </submittedName>
</protein>
<evidence type="ECO:0000313" key="2">
    <source>
        <dbReference type="EMBL" id="KAJ7648475.1"/>
    </source>
</evidence>